<evidence type="ECO:0000256" key="1">
    <source>
        <dbReference type="ARBA" id="ARBA00001954"/>
    </source>
</evidence>
<evidence type="ECO:0000256" key="6">
    <source>
        <dbReference type="ARBA" id="ARBA00023002"/>
    </source>
</evidence>
<evidence type="ECO:0000313" key="10">
    <source>
        <dbReference type="Proteomes" id="UP000215896"/>
    </source>
</evidence>
<evidence type="ECO:0000256" key="2">
    <source>
        <dbReference type="ARBA" id="ARBA00008784"/>
    </source>
</evidence>
<evidence type="ECO:0000256" key="5">
    <source>
        <dbReference type="ARBA" id="ARBA00022964"/>
    </source>
</evidence>
<gene>
    <name evidence="9" type="ORF">CGZ94_01525</name>
</gene>
<keyword evidence="4 8" id="KW-0058">Aromatic hydrocarbons catabolism</keyword>
<comment type="caution">
    <text evidence="9">The sequence shown here is derived from an EMBL/GenBank/DDBJ whole genome shotgun (WGS) entry which is preliminary data.</text>
</comment>
<comment type="cofactor">
    <cofactor evidence="1 8">
        <name>Fe(2+)</name>
        <dbReference type="ChEBI" id="CHEBI:29033"/>
    </cofactor>
</comment>
<dbReference type="InterPro" id="IPR000486">
    <property type="entry name" value="Xdiol_ring_cleave_dOase_1/2"/>
</dbReference>
<keyword evidence="3" id="KW-0479">Metal-binding</keyword>
<organism evidence="9 10">
    <name type="scientific">Enemella evansiae</name>
    <dbReference type="NCBI Taxonomy" id="2016499"/>
    <lineage>
        <taxon>Bacteria</taxon>
        <taxon>Bacillati</taxon>
        <taxon>Actinomycetota</taxon>
        <taxon>Actinomycetes</taxon>
        <taxon>Propionibacteriales</taxon>
        <taxon>Propionibacteriaceae</taxon>
        <taxon>Enemella</taxon>
    </lineage>
</organism>
<accession>A0A255GP56</accession>
<evidence type="ECO:0000256" key="7">
    <source>
        <dbReference type="ARBA" id="ARBA00023004"/>
    </source>
</evidence>
<keyword evidence="7 8" id="KW-0408">Iron</keyword>
<dbReference type="RefSeq" id="WP_094356727.1">
    <property type="nucleotide sequence ID" value="NZ_NMVK01000009.1"/>
</dbReference>
<dbReference type="Gene3D" id="3.10.180.10">
    <property type="entry name" value="2,3-Dihydroxybiphenyl 1,2-Dioxygenase, domain 1"/>
    <property type="match status" value="2"/>
</dbReference>
<evidence type="ECO:0000256" key="3">
    <source>
        <dbReference type="ARBA" id="ARBA00022723"/>
    </source>
</evidence>
<keyword evidence="10" id="KW-1185">Reference proteome</keyword>
<evidence type="ECO:0000256" key="8">
    <source>
        <dbReference type="RuleBase" id="RU000683"/>
    </source>
</evidence>
<dbReference type="GO" id="GO:0008198">
    <property type="term" value="F:ferrous iron binding"/>
    <property type="evidence" value="ECO:0007669"/>
    <property type="project" value="InterPro"/>
</dbReference>
<proteinExistence type="inferred from homology"/>
<dbReference type="Pfam" id="PF00903">
    <property type="entry name" value="Glyoxalase"/>
    <property type="match status" value="2"/>
</dbReference>
<dbReference type="InterPro" id="IPR050383">
    <property type="entry name" value="GlyoxalaseI/FosfomycinResist"/>
</dbReference>
<dbReference type="InterPro" id="IPR037523">
    <property type="entry name" value="VOC_core"/>
</dbReference>
<keyword evidence="5 8" id="KW-0223">Dioxygenase</keyword>
<sequence length="338" mass="37190">MSTARPRLEIAHLARAELMTPDLEGSLWFFTELLGMRETARVGDSVYLRAFEDPYHHSLKLTAADRAGIGVMGWRTTSQDAFDRRRDAVDKAGLGLGPTRGDEGVGETFAFQTPDGHSMELIWNVEKYQAPPELRSPILTRASKRPLKGVPVRRMDHVNLLASDVRAQKDALEQTLGFDVREVMVDGNVDVGAWLSVNQLSHEIAVMNDASGAKGRLHHLAFYFGSPQYSFDFLEICRENGVRIEMGPGMHGATQGLYLYVFEPGGNRIEFFGTVGFLNFDPDVDTKVWSVEEFMNGCGVSVGSSLFPEEFMLFGTPVVDLATGEPIDGTGARLGALA</sequence>
<accession>A0A4R6LQB2</accession>
<dbReference type="InterPro" id="IPR029068">
    <property type="entry name" value="Glyas_Bleomycin-R_OHBP_Dase"/>
</dbReference>
<dbReference type="PROSITE" id="PS51819">
    <property type="entry name" value="VOC"/>
    <property type="match status" value="2"/>
</dbReference>
<dbReference type="SUPFAM" id="SSF54593">
    <property type="entry name" value="Glyoxalase/Bleomycin resistance protein/Dihydroxybiphenyl dioxygenase"/>
    <property type="match status" value="1"/>
</dbReference>
<dbReference type="AlphaFoldDB" id="A0A255GP56"/>
<dbReference type="Proteomes" id="UP000215896">
    <property type="component" value="Unassembled WGS sequence"/>
</dbReference>
<dbReference type="EMBL" id="NMVO01000001">
    <property type="protein sequence ID" value="OYO17600.1"/>
    <property type="molecule type" value="Genomic_DNA"/>
</dbReference>
<comment type="similarity">
    <text evidence="2 8">Belongs to the extradiol ring-cleavage dioxygenase family.</text>
</comment>
<evidence type="ECO:0000256" key="4">
    <source>
        <dbReference type="ARBA" id="ARBA00022797"/>
    </source>
</evidence>
<reference evidence="9 10" key="1">
    <citation type="submission" date="2017-07" db="EMBL/GenBank/DDBJ databases">
        <title>Draft whole genome sequences of clinical Proprionibacteriaceae strains.</title>
        <authorList>
            <person name="Bernier A.-M."/>
            <person name="Bernard K."/>
            <person name="Domingo M.-C."/>
        </authorList>
    </citation>
    <scope>NUCLEOTIDE SEQUENCE [LARGE SCALE GENOMIC DNA]</scope>
    <source>
        <strain evidence="9 10">NML 030167</strain>
    </source>
</reference>
<dbReference type="PANTHER" id="PTHR21366">
    <property type="entry name" value="GLYOXALASE FAMILY PROTEIN"/>
    <property type="match status" value="1"/>
</dbReference>
<dbReference type="InterPro" id="IPR004360">
    <property type="entry name" value="Glyas_Fos-R_dOase_dom"/>
</dbReference>
<evidence type="ECO:0000313" key="9">
    <source>
        <dbReference type="EMBL" id="OYO17600.1"/>
    </source>
</evidence>
<keyword evidence="6 8" id="KW-0560">Oxidoreductase</keyword>
<dbReference type="OrthoDB" id="317332at2"/>
<dbReference type="GO" id="GO:0051213">
    <property type="term" value="F:dioxygenase activity"/>
    <property type="evidence" value="ECO:0007669"/>
    <property type="project" value="UniProtKB-KW"/>
</dbReference>
<protein>
    <submittedName>
        <fullName evidence="9">Catechol 2,3-dioxygenase</fullName>
    </submittedName>
</protein>
<name>A0A255GP56_9ACTN</name>
<dbReference type="PROSITE" id="PS00082">
    <property type="entry name" value="EXTRADIOL_DIOXYGENAS"/>
    <property type="match status" value="1"/>
</dbReference>